<reference evidence="2" key="1">
    <citation type="submission" date="2021-02" db="EMBL/GenBank/DDBJ databases">
        <authorList>
            <person name="Nowell W R."/>
        </authorList>
    </citation>
    <scope>NUCLEOTIDE SEQUENCE</scope>
</reference>
<dbReference type="Proteomes" id="UP000663845">
    <property type="component" value="Unassembled WGS sequence"/>
</dbReference>
<protein>
    <submittedName>
        <fullName evidence="2">Uncharacterized protein</fullName>
    </submittedName>
</protein>
<dbReference type="AlphaFoldDB" id="A0A819HXI5"/>
<dbReference type="InterPro" id="IPR011047">
    <property type="entry name" value="Quinoprotein_ADH-like_sf"/>
</dbReference>
<dbReference type="SUPFAM" id="SSF50998">
    <property type="entry name" value="Quinoprotein alcohol dehydrogenase-like"/>
    <property type="match status" value="1"/>
</dbReference>
<evidence type="ECO:0000313" key="2">
    <source>
        <dbReference type="EMBL" id="CAF3905222.1"/>
    </source>
</evidence>
<evidence type="ECO:0000313" key="1">
    <source>
        <dbReference type="EMBL" id="CAF0858541.1"/>
    </source>
</evidence>
<comment type="caution">
    <text evidence="2">The sequence shown here is derived from an EMBL/GenBank/DDBJ whole genome shotgun (WGS) entry which is preliminary data.</text>
</comment>
<name>A0A819HXI5_9BILA</name>
<sequence>MRYYLVILLIDIISHRFTIFGTKFDDDDPESLWSTGMGNSQSTYRIQPTVATNYSKLPWTYEYNLTSQDVTRFGHAAGINGDFMVCLTTNGNVRWTLYIEPVEDMDPIGLSNIIVDRQGQLFYTISWSGDTIYTAKICRVTQAQTSHPVQECVEDYQVFAYVTSSLALDDKYDLLVAAVSDNEIETVPAVLDKITLKLVWINRHYFGAGMDGQYRCDTNAGDILWLGGDWRLIKFDHNGKNLLNNYTTPSAGSYDFVLDRQHQIIVQPWQNGSSLPWKLLVSSYDVSAQQIKERWRWEAPSLIADNDDITSPSIDENGTVYMSSMPLVFAIDTQGKVMWTTRLATSSEMETYDLTSVYLGMNTKRRVLYVVTVSTYSQKSKFLYFITAVNMDTGKVIKRINLNLGTDKQISPQSLILVGNEMLYFS</sequence>
<proteinExistence type="predicted"/>
<dbReference type="EMBL" id="CAJNOG010000056">
    <property type="protein sequence ID" value="CAF0858541.1"/>
    <property type="molecule type" value="Genomic_DNA"/>
</dbReference>
<accession>A0A819HXI5</accession>
<dbReference type="Gene3D" id="2.130.10.10">
    <property type="entry name" value="YVTN repeat-like/Quinoprotein amine dehydrogenase"/>
    <property type="match status" value="1"/>
</dbReference>
<dbReference type="EMBL" id="CAJOAZ010002204">
    <property type="protein sequence ID" value="CAF3905222.1"/>
    <property type="molecule type" value="Genomic_DNA"/>
</dbReference>
<evidence type="ECO:0000313" key="3">
    <source>
        <dbReference type="Proteomes" id="UP000663844"/>
    </source>
</evidence>
<gene>
    <name evidence="1" type="ORF">JYZ213_LOCUS8298</name>
    <name evidence="2" type="ORF">OXD698_LOCUS24168</name>
</gene>
<dbReference type="InterPro" id="IPR015943">
    <property type="entry name" value="WD40/YVTN_repeat-like_dom_sf"/>
</dbReference>
<organism evidence="2 3">
    <name type="scientific">Adineta steineri</name>
    <dbReference type="NCBI Taxonomy" id="433720"/>
    <lineage>
        <taxon>Eukaryota</taxon>
        <taxon>Metazoa</taxon>
        <taxon>Spiralia</taxon>
        <taxon>Gnathifera</taxon>
        <taxon>Rotifera</taxon>
        <taxon>Eurotatoria</taxon>
        <taxon>Bdelloidea</taxon>
        <taxon>Adinetida</taxon>
        <taxon>Adinetidae</taxon>
        <taxon>Adineta</taxon>
    </lineage>
</organism>
<dbReference type="Proteomes" id="UP000663844">
    <property type="component" value="Unassembled WGS sequence"/>
</dbReference>